<proteinExistence type="predicted"/>
<sequence length="91" mass="10395">MQDNFLGYAKTTAQTKLLRSRKLLINSPGYISHCKTLQQDLIPSPSKPVLTAPSEPALCAMEELVMEHENQPPSNSRKNWENQEVWKMNLK</sequence>
<feature type="region of interest" description="Disordered" evidence="1">
    <location>
        <begin position="68"/>
        <end position="91"/>
    </location>
</feature>
<name>A0A0L0VUI3_9BASI</name>
<gene>
    <name evidence="2" type="ORF">PSTG_03880</name>
</gene>
<evidence type="ECO:0000313" key="2">
    <source>
        <dbReference type="EMBL" id="KNF02931.1"/>
    </source>
</evidence>
<comment type="caution">
    <text evidence="2">The sequence shown here is derived from an EMBL/GenBank/DDBJ whole genome shotgun (WGS) entry which is preliminary data.</text>
</comment>
<protein>
    <submittedName>
        <fullName evidence="2">Uncharacterized protein</fullName>
    </submittedName>
</protein>
<keyword evidence="3" id="KW-1185">Reference proteome</keyword>
<evidence type="ECO:0000256" key="1">
    <source>
        <dbReference type="SAM" id="MobiDB-lite"/>
    </source>
</evidence>
<dbReference type="EMBL" id="AJIL01000020">
    <property type="protein sequence ID" value="KNF02931.1"/>
    <property type="molecule type" value="Genomic_DNA"/>
</dbReference>
<dbReference type="AlphaFoldDB" id="A0A0L0VUI3"/>
<evidence type="ECO:0000313" key="3">
    <source>
        <dbReference type="Proteomes" id="UP000054564"/>
    </source>
</evidence>
<dbReference type="Proteomes" id="UP000054564">
    <property type="component" value="Unassembled WGS sequence"/>
</dbReference>
<accession>A0A0L0VUI3</accession>
<dbReference type="OrthoDB" id="10435450at2759"/>
<reference evidence="3" key="1">
    <citation type="submission" date="2014-03" db="EMBL/GenBank/DDBJ databases">
        <title>The Genome Sequence of Puccinia striiformis f. sp. tritici PST-78.</title>
        <authorList>
            <consortium name="The Broad Institute Genome Sequencing Platform"/>
            <person name="Cuomo C."/>
            <person name="Hulbert S."/>
            <person name="Chen X."/>
            <person name="Walker B."/>
            <person name="Young S.K."/>
            <person name="Zeng Q."/>
            <person name="Gargeya S."/>
            <person name="Fitzgerald M."/>
            <person name="Haas B."/>
            <person name="Abouelleil A."/>
            <person name="Alvarado L."/>
            <person name="Arachchi H.M."/>
            <person name="Berlin A.M."/>
            <person name="Chapman S.B."/>
            <person name="Goldberg J."/>
            <person name="Griggs A."/>
            <person name="Gujja S."/>
            <person name="Hansen M."/>
            <person name="Howarth C."/>
            <person name="Imamovic A."/>
            <person name="Larimer J."/>
            <person name="McCowan C."/>
            <person name="Montmayeur A."/>
            <person name="Murphy C."/>
            <person name="Neiman D."/>
            <person name="Pearson M."/>
            <person name="Priest M."/>
            <person name="Roberts A."/>
            <person name="Saif S."/>
            <person name="Shea T."/>
            <person name="Sisk P."/>
            <person name="Sykes S."/>
            <person name="Wortman J."/>
            <person name="Nusbaum C."/>
            <person name="Birren B."/>
        </authorList>
    </citation>
    <scope>NUCLEOTIDE SEQUENCE [LARGE SCALE GENOMIC DNA]</scope>
    <source>
        <strain evidence="3">race PST-78</strain>
    </source>
</reference>
<organism evidence="2 3">
    <name type="scientific">Puccinia striiformis f. sp. tritici PST-78</name>
    <dbReference type="NCBI Taxonomy" id="1165861"/>
    <lineage>
        <taxon>Eukaryota</taxon>
        <taxon>Fungi</taxon>
        <taxon>Dikarya</taxon>
        <taxon>Basidiomycota</taxon>
        <taxon>Pucciniomycotina</taxon>
        <taxon>Pucciniomycetes</taxon>
        <taxon>Pucciniales</taxon>
        <taxon>Pucciniaceae</taxon>
        <taxon>Puccinia</taxon>
    </lineage>
</organism>